<dbReference type="Gene3D" id="3.40.228.10">
    <property type="entry name" value="Dimethylsulfoxide Reductase, domain 2"/>
    <property type="match status" value="1"/>
</dbReference>
<sequence length="790" mass="87803">MRRANCPSMIQPARRCDMKTKDIPEDATFDEYNNAAGGWGSVKALGSILQQEHVIASGTRILMHQNKPEGFACVSCSWAKPADPHLFEFCENGAKATAWEITRKRATAAFFAQHTVTEMEAWNDLELESSGRVTEPMKYDAASDRYLPVSWSEAFDDIAAQLRAMDPKKVVFYASGRASLETSYLYQLMARMYGTNNLPDSSNMCHESTSVALPQTIGVPVGTVTLDDFGQTDCILFFGHNTGTNAPRMLHPLEEVRKRGVPVITFNPLRERGLERFVNPQSPKEMVTPAHTDISTQYLQIKIGGDSAAAIGMAKRILERDDKARQEGLPRLLDLAFIEEHTSGFEQFADAVRAAPWDELERHAGVSRAELELAADTYAGAGRAMLMYGMGVTQHREAVRTIHMLTNLLLMRGNIGKPGAGICPIRGHSNVQGQRTVGITEKPELVPNDKLRALYHFEPPMEKGLNTVEACEKIRDGELSAFFMLGGNFVRAIPDHGVMEAAWRKLPLTVQVVTHFNRSCVIHGQTSYVLPCLGRIEIDRQRGGEQAVSVEDSTGCMHGSRGRAEPASPHLLSEPAIVAELAKRLLPFNPQVDWDGWVGDYARIRDAIEATYPDIFRDFNARMWNPGGFARPLAARERQWKTPNGRANFMTPDGFDPDPDMPGDAPEVLRLMTTRGDSQFNTTVYSLDDRFRGVWGTRRVLLMNLRDLQQHGLAAGDFVCAETVSADGVERRVPHLRVEPFDIPVGCVMGYFPELNRLIPLFHHARGSKVPAAKSVPIRLIPELREPSLS</sequence>
<dbReference type="KEGG" id="hse:Hsero_1442"/>
<dbReference type="HOGENOM" id="CLU_000422_16_1_4"/>
<keyword evidence="5" id="KW-0500">Molybdenum</keyword>
<evidence type="ECO:0000256" key="4">
    <source>
        <dbReference type="ARBA" id="ARBA00022485"/>
    </source>
</evidence>
<dbReference type="EC" id="1.2.1.2" evidence="12"/>
<comment type="cofactor">
    <cofactor evidence="2">
        <name>[4Fe-4S] cluster</name>
        <dbReference type="ChEBI" id="CHEBI:49883"/>
    </cofactor>
</comment>
<dbReference type="PIRSF" id="PIRSF000144">
    <property type="entry name" value="CbbBc"/>
    <property type="match status" value="1"/>
</dbReference>
<feature type="region of interest" description="Disordered" evidence="10">
    <location>
        <begin position="547"/>
        <end position="568"/>
    </location>
</feature>
<evidence type="ECO:0000313" key="12">
    <source>
        <dbReference type="EMBL" id="ADJ62958.1"/>
    </source>
</evidence>
<dbReference type="InterPro" id="IPR006656">
    <property type="entry name" value="Mopterin_OxRdtase"/>
</dbReference>
<evidence type="ECO:0000313" key="13">
    <source>
        <dbReference type="Proteomes" id="UP000000329"/>
    </source>
</evidence>
<evidence type="ECO:0000256" key="5">
    <source>
        <dbReference type="ARBA" id="ARBA00022505"/>
    </source>
</evidence>
<gene>
    <name evidence="12" type="ordered locus">Hsero_1442</name>
</gene>
<keyword evidence="8" id="KW-0408">Iron</keyword>
<accession>D8IPD8</accession>
<dbReference type="Proteomes" id="UP000000329">
    <property type="component" value="Chromosome"/>
</dbReference>
<feature type="domain" description="Molybdopterin oxidoreductase" evidence="11">
    <location>
        <begin position="132"/>
        <end position="514"/>
    </location>
</feature>
<evidence type="ECO:0000256" key="6">
    <source>
        <dbReference type="ARBA" id="ARBA00022723"/>
    </source>
</evidence>
<evidence type="ECO:0000256" key="9">
    <source>
        <dbReference type="ARBA" id="ARBA00023014"/>
    </source>
</evidence>
<dbReference type="PANTHER" id="PTHR43105">
    <property type="entry name" value="RESPIRATORY NITRATE REDUCTASE"/>
    <property type="match status" value="1"/>
</dbReference>
<evidence type="ECO:0000256" key="8">
    <source>
        <dbReference type="ARBA" id="ARBA00023004"/>
    </source>
</evidence>
<dbReference type="STRING" id="757424.Hsero_1442"/>
<organism evidence="12 13">
    <name type="scientific">Herbaspirillum seropedicae (strain SmR1)</name>
    <dbReference type="NCBI Taxonomy" id="757424"/>
    <lineage>
        <taxon>Bacteria</taxon>
        <taxon>Pseudomonadati</taxon>
        <taxon>Pseudomonadota</taxon>
        <taxon>Betaproteobacteria</taxon>
        <taxon>Burkholderiales</taxon>
        <taxon>Oxalobacteraceae</taxon>
        <taxon>Herbaspirillum</taxon>
    </lineage>
</organism>
<dbReference type="CDD" id="cd02767">
    <property type="entry name" value="MopB_ydeP"/>
    <property type="match status" value="1"/>
</dbReference>
<dbReference type="EMBL" id="CP002039">
    <property type="protein sequence ID" value="ADJ62958.1"/>
    <property type="molecule type" value="Genomic_DNA"/>
</dbReference>
<name>D8IPD8_HERSS</name>
<dbReference type="PANTHER" id="PTHR43105:SF4">
    <property type="entry name" value="PROTEIN YDEP"/>
    <property type="match status" value="1"/>
</dbReference>
<dbReference type="eggNOG" id="COG0243">
    <property type="taxonomic scope" value="Bacteria"/>
</dbReference>
<dbReference type="InterPro" id="IPR037951">
    <property type="entry name" value="MopB_CT_YdeP"/>
</dbReference>
<dbReference type="InterPro" id="IPR041953">
    <property type="entry name" value="YdeP_MopB"/>
</dbReference>
<protein>
    <submittedName>
        <fullName evidence="12">Anaerobic formate dehydrogenase protein</fullName>
        <ecNumber evidence="12">1.2.1.2</ecNumber>
    </submittedName>
</protein>
<evidence type="ECO:0000256" key="7">
    <source>
        <dbReference type="ARBA" id="ARBA00023002"/>
    </source>
</evidence>
<keyword evidence="7 12" id="KW-0560">Oxidoreductase</keyword>
<dbReference type="GO" id="GO:0016020">
    <property type="term" value="C:membrane"/>
    <property type="evidence" value="ECO:0007669"/>
    <property type="project" value="TreeGrafter"/>
</dbReference>
<keyword evidence="4" id="KW-0004">4Fe-4S</keyword>
<keyword evidence="9" id="KW-0411">Iron-sulfur</keyword>
<dbReference type="InterPro" id="IPR009010">
    <property type="entry name" value="Asp_de-COase-like_dom_sf"/>
</dbReference>
<dbReference type="SUPFAM" id="SSF50692">
    <property type="entry name" value="ADC-like"/>
    <property type="match status" value="1"/>
</dbReference>
<keyword evidence="6" id="KW-0479">Metal-binding</keyword>
<dbReference type="Pfam" id="PF00384">
    <property type="entry name" value="Molybdopterin"/>
    <property type="match status" value="1"/>
</dbReference>
<keyword evidence="13" id="KW-1185">Reference proteome</keyword>
<evidence type="ECO:0000259" key="11">
    <source>
        <dbReference type="Pfam" id="PF00384"/>
    </source>
</evidence>
<reference evidence="12 13" key="1">
    <citation type="submission" date="2010-04" db="EMBL/GenBank/DDBJ databases">
        <title>The genome of Herbaspirillum seropedicae SmR1, an endophytic, nitrogen-fixing, plant-growth promoting beta-Proteobacteria.</title>
        <authorList>
            <person name="Pedrosa F.O."/>
            <person name="Monteiro R.A."/>
            <person name="Wassem R."/>
            <person name="Cruz L.M."/>
            <person name="Ayub R.A."/>
            <person name="Colauto N.B."/>
            <person name="Fernandez M.A."/>
            <person name="Fungaro M.H.P."/>
            <person name="Grisard E.C."/>
            <person name="Hungria M."/>
            <person name="Madeira H.M.F."/>
            <person name="Nodari R.O."/>
            <person name="Osaku C.A."/>
            <person name="Petzl-Erler M.L."/>
            <person name="Terenzi H."/>
            <person name="Vieira L.G.E."/>
            <person name="Almeida M.I.M."/>
            <person name="Alves L.R."/>
            <person name="Arantes O.M.N."/>
            <person name="Balsanelli E."/>
            <person name="Barcellos F.G."/>
            <person name="Baura V.A."/>
            <person name="Binde D.R."/>
            <person name="Campo R.J."/>
            <person name="Chubatsu L.S."/>
            <person name="Chueire L.M.O."/>
            <person name="Ciferri R.R."/>
            <person name="Correa L.C."/>
            <person name="da Conceicao Silva J.L."/>
            <person name="Dabul A.N.G."/>
            <person name="Dambros B.P."/>
            <person name="Faoro H."/>
            <person name="Favetti A."/>
            <person name="Friedermann G."/>
            <person name="Furlaneto M.C."/>
            <person name="Gasques L.S."/>
            <person name="Gimenes C.C.T."/>
            <person name="Gioppo N.M.R."/>
            <person name="Glienke-Blanco C."/>
            <person name="Godoy L.P."/>
            <person name="Guerra M.P."/>
            <person name="Karp S."/>
            <person name="Kava-Cordeiro V."/>
            <person name="Margarido V.P."/>
            <person name="Mathioni S.M."/>
            <person name="Menck-Soares M.A."/>
            <person name="Murace N.K."/>
            <person name="Nicolas M.F."/>
            <person name="Oliveira C.E.C."/>
            <person name="Pagnan N.A.B."/>
            <person name="Pamphile J.A."/>
            <person name="Patussi E.V."/>
            <person name="Pereira L.F.P."/>
            <person name="Pereira-Ferrari L."/>
            <person name="Pinto F.G.S."/>
            <person name="Precoma C."/>
            <person name="Prioli A.J."/>
            <person name="Prioli S.M.A.P."/>
            <person name="Raittz R.T."/>
            <person name="Ramos H.J.O."/>
            <person name="Ribeiro E.M.S.F."/>
            <person name="Rigo L.U."/>
            <person name="Rocha C.L.M.S.C."/>
            <person name="Rocha S.N."/>
            <person name="Santos K."/>
            <person name="Satori D."/>
            <person name="Silva A.G."/>
            <person name="Simao R.C.G."/>
            <person name="Soares M.A.M."/>
            <person name="Souza E.M."/>
            <person name="Steffens M.B.R."/>
            <person name="Steindel M."/>
            <person name="Tadra-Sfeir M.Z."/>
            <person name="Takahashi E.K."/>
            <person name="Torres R.A."/>
            <person name="Valle J.S."/>
            <person name="Vernal J.I."/>
            <person name="Vilas-Boas L.A."/>
            <person name="Watanabe M.A.E."/>
            <person name="Weiss V.A."/>
            <person name="Yates M.A."/>
            <person name="Souza E.M."/>
        </authorList>
    </citation>
    <scope>NUCLEOTIDE SEQUENCE [LARGE SCALE GENOMIC DNA]</scope>
    <source>
        <strain evidence="12 13">SmR1</strain>
    </source>
</reference>
<proteinExistence type="inferred from homology"/>
<dbReference type="InterPro" id="IPR050123">
    <property type="entry name" value="Prok_molybdopt-oxidoreductase"/>
</dbReference>
<dbReference type="GO" id="GO:0008863">
    <property type="term" value="F:formate dehydrogenase (NAD+) activity"/>
    <property type="evidence" value="ECO:0007669"/>
    <property type="project" value="InterPro"/>
</dbReference>
<dbReference type="AlphaFoldDB" id="D8IPD8"/>
<comment type="cofactor">
    <cofactor evidence="1">
        <name>Mo-bis(molybdopterin guanine dinucleotide)</name>
        <dbReference type="ChEBI" id="CHEBI:60539"/>
    </cofactor>
</comment>
<dbReference type="Gene3D" id="3.40.50.740">
    <property type="match status" value="1"/>
</dbReference>
<dbReference type="GO" id="GO:0030151">
    <property type="term" value="F:molybdenum ion binding"/>
    <property type="evidence" value="ECO:0007669"/>
    <property type="project" value="InterPro"/>
</dbReference>
<comment type="similarity">
    <text evidence="3">Belongs to the prokaryotic molybdopterin-containing oxidoreductase family.</text>
</comment>
<dbReference type="NCBIfam" id="TIGR01701">
    <property type="entry name" value="Fdhalpha-like"/>
    <property type="match status" value="1"/>
</dbReference>
<dbReference type="CDD" id="cd02787">
    <property type="entry name" value="MopB_CT_ydeP"/>
    <property type="match status" value="1"/>
</dbReference>
<evidence type="ECO:0000256" key="3">
    <source>
        <dbReference type="ARBA" id="ARBA00010312"/>
    </source>
</evidence>
<dbReference type="SUPFAM" id="SSF53706">
    <property type="entry name" value="Formate dehydrogenase/DMSO reductase, domains 1-3"/>
    <property type="match status" value="1"/>
</dbReference>
<evidence type="ECO:0000256" key="2">
    <source>
        <dbReference type="ARBA" id="ARBA00001966"/>
    </source>
</evidence>
<dbReference type="InterPro" id="IPR010046">
    <property type="entry name" value="Mopterin_OxRdtse_a_bac"/>
</dbReference>
<evidence type="ECO:0000256" key="1">
    <source>
        <dbReference type="ARBA" id="ARBA00001942"/>
    </source>
</evidence>
<dbReference type="GO" id="GO:0051539">
    <property type="term" value="F:4 iron, 4 sulfur cluster binding"/>
    <property type="evidence" value="ECO:0007669"/>
    <property type="project" value="UniProtKB-KW"/>
</dbReference>
<evidence type="ECO:0000256" key="10">
    <source>
        <dbReference type="SAM" id="MobiDB-lite"/>
    </source>
</evidence>